<evidence type="ECO:0000256" key="1">
    <source>
        <dbReference type="SAM" id="Phobius"/>
    </source>
</evidence>
<dbReference type="Gene3D" id="3.30.700.10">
    <property type="entry name" value="Glycoprotein, Type 4 Pilin"/>
    <property type="match status" value="1"/>
</dbReference>
<dbReference type="InterPro" id="IPR045584">
    <property type="entry name" value="Pilin-like"/>
</dbReference>
<protein>
    <recommendedName>
        <fullName evidence="4">Prepilin-type N-terminal cleavage/methylation domain-containing protein</fullName>
    </recommendedName>
</protein>
<keyword evidence="3" id="KW-1185">Reference proteome</keyword>
<organism evidence="2 3">
    <name type="scientific">Lusitaniella coriacea LEGE 07157</name>
    <dbReference type="NCBI Taxonomy" id="945747"/>
    <lineage>
        <taxon>Bacteria</taxon>
        <taxon>Bacillati</taxon>
        <taxon>Cyanobacteriota</taxon>
        <taxon>Cyanophyceae</taxon>
        <taxon>Spirulinales</taxon>
        <taxon>Lusitaniellaceae</taxon>
        <taxon>Lusitaniella</taxon>
    </lineage>
</organism>
<comment type="caution">
    <text evidence="2">The sequence shown here is derived from an EMBL/GenBank/DDBJ whole genome shotgun (WGS) entry which is preliminary data.</text>
</comment>
<gene>
    <name evidence="2" type="ORF">IQ249_07230</name>
</gene>
<keyword evidence="1" id="KW-0812">Transmembrane</keyword>
<proteinExistence type="predicted"/>
<feature type="transmembrane region" description="Helical" evidence="1">
    <location>
        <begin position="12"/>
        <end position="35"/>
    </location>
</feature>
<dbReference type="RefSeq" id="WP_194028774.1">
    <property type="nucleotide sequence ID" value="NZ_JADEWZ010000008.1"/>
</dbReference>
<evidence type="ECO:0000313" key="3">
    <source>
        <dbReference type="Proteomes" id="UP000654482"/>
    </source>
</evidence>
<reference evidence="2" key="1">
    <citation type="submission" date="2020-10" db="EMBL/GenBank/DDBJ databases">
        <authorList>
            <person name="Castelo-Branco R."/>
            <person name="Eusebio N."/>
            <person name="Adriana R."/>
            <person name="Vieira A."/>
            <person name="Brugerolle De Fraissinette N."/>
            <person name="Rezende De Castro R."/>
            <person name="Schneider M.P."/>
            <person name="Vasconcelos V."/>
            <person name="Leao P.N."/>
        </authorList>
    </citation>
    <scope>NUCLEOTIDE SEQUENCE</scope>
    <source>
        <strain evidence="2">LEGE 07157</strain>
    </source>
</reference>
<evidence type="ECO:0000313" key="2">
    <source>
        <dbReference type="EMBL" id="MBE9115685.1"/>
    </source>
</evidence>
<dbReference type="SUPFAM" id="SSF54523">
    <property type="entry name" value="Pili subunits"/>
    <property type="match status" value="1"/>
</dbReference>
<dbReference type="InterPro" id="IPR031975">
    <property type="entry name" value="Pilin_GH"/>
</dbReference>
<dbReference type="Proteomes" id="UP000654482">
    <property type="component" value="Unassembled WGS sequence"/>
</dbReference>
<evidence type="ECO:0008006" key="4">
    <source>
        <dbReference type="Google" id="ProtNLM"/>
    </source>
</evidence>
<name>A0A8J7DVB2_9CYAN</name>
<dbReference type="EMBL" id="JADEWZ010000008">
    <property type="protein sequence ID" value="MBE9115685.1"/>
    <property type="molecule type" value="Genomic_DNA"/>
</dbReference>
<accession>A0A8J7DVB2</accession>
<dbReference type="AlphaFoldDB" id="A0A8J7DVB2"/>
<keyword evidence="1" id="KW-0472">Membrane</keyword>
<keyword evidence="1" id="KW-1133">Transmembrane helix</keyword>
<dbReference type="Pfam" id="PF16734">
    <property type="entry name" value="Pilin_GH"/>
    <property type="match status" value="1"/>
</dbReference>
<sequence length="219" mass="24098">MPQKDNSKGSFTIIEFCVILLILGVIAAIALPSLLGQSIKDGGSIGENNVGTMNRGQMGYVWNNKRFATSIADLETGIPTSSETYEYSLRSTPLYAIHYATPRQRKRSIKGYVGIVVLADIDRETGELETGQLVCAVQKAKTSRPSDPIFKRGAFVCPPGTKNRRQKQRKIKIRDRDLQLAYQSLAFSEAGNSQRARELAATIKDAKIKEKALAACCQK</sequence>